<evidence type="ECO:0000313" key="9">
    <source>
        <dbReference type="Proteomes" id="UP001209878"/>
    </source>
</evidence>
<reference evidence="8" key="1">
    <citation type="journal article" date="2023" name="Mol. Biol. Evol.">
        <title>Third-Generation Sequencing Reveals the Adaptive Role of the Epigenome in Three Deep-Sea Polychaetes.</title>
        <authorList>
            <person name="Perez M."/>
            <person name="Aroh O."/>
            <person name="Sun Y."/>
            <person name="Lan Y."/>
            <person name="Juniper S.K."/>
            <person name="Young C.R."/>
            <person name="Angers B."/>
            <person name="Qian P.Y."/>
        </authorList>
    </citation>
    <scope>NUCLEOTIDE SEQUENCE</scope>
    <source>
        <strain evidence="8">R07B-5</strain>
    </source>
</reference>
<evidence type="ECO:0000256" key="5">
    <source>
        <dbReference type="ARBA" id="ARBA00023136"/>
    </source>
</evidence>
<evidence type="ECO:0000256" key="1">
    <source>
        <dbReference type="ARBA" id="ARBA00004370"/>
    </source>
</evidence>
<gene>
    <name evidence="8" type="ORF">NP493_2769g00000</name>
</gene>
<protein>
    <recommendedName>
        <fullName evidence="10">Sensory neuron membrane protein 1</fullName>
    </recommendedName>
</protein>
<organism evidence="8 9">
    <name type="scientific">Ridgeia piscesae</name>
    <name type="common">Tubeworm</name>
    <dbReference type="NCBI Taxonomy" id="27915"/>
    <lineage>
        <taxon>Eukaryota</taxon>
        <taxon>Metazoa</taxon>
        <taxon>Spiralia</taxon>
        <taxon>Lophotrochozoa</taxon>
        <taxon>Annelida</taxon>
        <taxon>Polychaeta</taxon>
        <taxon>Sedentaria</taxon>
        <taxon>Canalipalpata</taxon>
        <taxon>Sabellida</taxon>
        <taxon>Siboglinidae</taxon>
        <taxon>Ridgeia</taxon>
    </lineage>
</organism>
<feature type="transmembrane region" description="Helical" evidence="7">
    <location>
        <begin position="65"/>
        <end position="85"/>
    </location>
</feature>
<evidence type="ECO:0000256" key="2">
    <source>
        <dbReference type="ARBA" id="ARBA00010532"/>
    </source>
</evidence>
<keyword evidence="5 7" id="KW-0472">Membrane</keyword>
<keyword evidence="9" id="KW-1185">Reference proteome</keyword>
<dbReference type="Proteomes" id="UP001209878">
    <property type="component" value="Unassembled WGS sequence"/>
</dbReference>
<evidence type="ECO:0000256" key="3">
    <source>
        <dbReference type="ARBA" id="ARBA00022692"/>
    </source>
</evidence>
<keyword evidence="3 7" id="KW-0812">Transmembrane</keyword>
<evidence type="ECO:0000256" key="7">
    <source>
        <dbReference type="SAM" id="Phobius"/>
    </source>
</evidence>
<name>A0AAD9JDR1_RIDPI</name>
<accession>A0AAD9JDR1</accession>
<evidence type="ECO:0000256" key="6">
    <source>
        <dbReference type="ARBA" id="ARBA00023180"/>
    </source>
</evidence>
<dbReference type="GO" id="GO:0016020">
    <property type="term" value="C:membrane"/>
    <property type="evidence" value="ECO:0007669"/>
    <property type="project" value="UniProtKB-SubCell"/>
</dbReference>
<comment type="similarity">
    <text evidence="2">Belongs to the CD36 family.</text>
</comment>
<dbReference type="Pfam" id="PF01130">
    <property type="entry name" value="CD36"/>
    <property type="match status" value="1"/>
</dbReference>
<proteinExistence type="inferred from homology"/>
<dbReference type="PANTHER" id="PTHR11923">
    <property type="entry name" value="SCAVENGER RECEPTOR CLASS B TYPE-1 SR-B1"/>
    <property type="match status" value="1"/>
</dbReference>
<comment type="subcellular location">
    <subcellularLocation>
        <location evidence="1">Membrane</location>
    </subcellularLocation>
</comment>
<comment type="caution">
    <text evidence="8">The sequence shown here is derived from an EMBL/GenBank/DDBJ whole genome shotgun (WGS) entry which is preliminary data.</text>
</comment>
<dbReference type="GO" id="GO:0005737">
    <property type="term" value="C:cytoplasm"/>
    <property type="evidence" value="ECO:0007669"/>
    <property type="project" value="TreeGrafter"/>
</dbReference>
<evidence type="ECO:0000256" key="4">
    <source>
        <dbReference type="ARBA" id="ARBA00022989"/>
    </source>
</evidence>
<dbReference type="GO" id="GO:0005044">
    <property type="term" value="F:scavenger receptor activity"/>
    <property type="evidence" value="ECO:0007669"/>
    <property type="project" value="TreeGrafter"/>
</dbReference>
<dbReference type="InterPro" id="IPR002159">
    <property type="entry name" value="CD36_fam"/>
</dbReference>
<dbReference type="EMBL" id="JAODUO010002756">
    <property type="protein sequence ID" value="KAK2150525.1"/>
    <property type="molecule type" value="Genomic_DNA"/>
</dbReference>
<evidence type="ECO:0008006" key="10">
    <source>
        <dbReference type="Google" id="ProtNLM"/>
    </source>
</evidence>
<keyword evidence="4 7" id="KW-1133">Transmembrane helix</keyword>
<dbReference type="AlphaFoldDB" id="A0AAD9JDR1"/>
<dbReference type="PANTHER" id="PTHR11923:SF51">
    <property type="entry name" value="LYSOSOME MEMBRANE PROTEIN 2"/>
    <property type="match status" value="1"/>
</dbReference>
<keyword evidence="6" id="KW-0325">Glycoprotein</keyword>
<sequence>MHGERKIQINVNVENTPRFSQLKGVNSVVFPVLWMNESVAIDKENAERFKRQVALPLYLTRTFQITSISIGCILAVISAGSLVWLRFNGRKQVREPYLGASVKTLFCFKRGNH</sequence>
<evidence type="ECO:0000313" key="8">
    <source>
        <dbReference type="EMBL" id="KAK2150525.1"/>
    </source>
</evidence>